<dbReference type="InterPro" id="IPR003644">
    <property type="entry name" value="Calx_beta"/>
</dbReference>
<keyword evidence="6" id="KW-0732">Signal</keyword>
<dbReference type="GO" id="GO:0007154">
    <property type="term" value="P:cell communication"/>
    <property type="evidence" value="ECO:0007669"/>
    <property type="project" value="InterPro"/>
</dbReference>
<reference evidence="15" key="1">
    <citation type="submission" date="2022-11" db="UniProtKB">
        <authorList>
            <consortium name="WormBaseParasite"/>
        </authorList>
    </citation>
    <scope>IDENTIFICATION</scope>
</reference>
<evidence type="ECO:0000256" key="8">
    <source>
        <dbReference type="ARBA" id="ARBA00022837"/>
    </source>
</evidence>
<dbReference type="GO" id="GO:0005432">
    <property type="term" value="F:calcium:sodium antiporter activity"/>
    <property type="evidence" value="ECO:0007669"/>
    <property type="project" value="TreeGrafter"/>
</dbReference>
<dbReference type="InterPro" id="IPR004837">
    <property type="entry name" value="NaCa_Exmemb"/>
</dbReference>
<dbReference type="WBParaSite" id="nRc.2.0.1.t47094-RA">
    <property type="protein sequence ID" value="nRc.2.0.1.t47094-RA"/>
    <property type="gene ID" value="nRc.2.0.1.g47094"/>
</dbReference>
<dbReference type="Pfam" id="PF03160">
    <property type="entry name" value="Calx-beta"/>
    <property type="match status" value="1"/>
</dbReference>
<dbReference type="Gene3D" id="1.20.1420.30">
    <property type="entry name" value="NCX, central ion-binding region"/>
    <property type="match status" value="1"/>
</dbReference>
<keyword evidence="5 12" id="KW-0812">Transmembrane</keyword>
<dbReference type="Pfam" id="PF16494">
    <property type="entry name" value="Na_Ca_ex_C"/>
    <property type="match status" value="1"/>
</dbReference>
<dbReference type="OMA" id="ETNANHF"/>
<name>A0A915L7T3_ROMCU</name>
<evidence type="ECO:0000256" key="9">
    <source>
        <dbReference type="ARBA" id="ARBA00022989"/>
    </source>
</evidence>
<dbReference type="GO" id="GO:0042383">
    <property type="term" value="C:sarcolemma"/>
    <property type="evidence" value="ECO:0007669"/>
    <property type="project" value="TreeGrafter"/>
</dbReference>
<keyword evidence="3" id="KW-0050">Antiport</keyword>
<keyword evidence="8" id="KW-0106">Calcium</keyword>
<evidence type="ECO:0000256" key="5">
    <source>
        <dbReference type="ARBA" id="ARBA00022692"/>
    </source>
</evidence>
<feature type="domain" description="Calx-beta" evidence="13">
    <location>
        <begin position="360"/>
        <end position="464"/>
    </location>
</feature>
<dbReference type="GO" id="GO:0098703">
    <property type="term" value="P:calcium ion import across plasma membrane"/>
    <property type="evidence" value="ECO:0007669"/>
    <property type="project" value="TreeGrafter"/>
</dbReference>
<feature type="transmembrane region" description="Helical" evidence="12">
    <location>
        <begin position="139"/>
        <end position="159"/>
    </location>
</feature>
<keyword evidence="14" id="KW-1185">Reference proteome</keyword>
<evidence type="ECO:0000256" key="10">
    <source>
        <dbReference type="ARBA" id="ARBA00023065"/>
    </source>
</evidence>
<dbReference type="SUPFAM" id="SSF141072">
    <property type="entry name" value="CalX-like"/>
    <property type="match status" value="1"/>
</dbReference>
<dbReference type="GO" id="GO:0098794">
    <property type="term" value="C:postsynapse"/>
    <property type="evidence" value="ECO:0007669"/>
    <property type="project" value="TreeGrafter"/>
</dbReference>
<dbReference type="PANTHER" id="PTHR11878:SF65">
    <property type="entry name" value="NA_CA-EXCHANGE PROTEIN, ISOFORM G"/>
    <property type="match status" value="1"/>
</dbReference>
<feature type="transmembrane region" description="Helical" evidence="12">
    <location>
        <begin position="200"/>
        <end position="220"/>
    </location>
</feature>
<keyword evidence="11 12" id="KW-0472">Membrane</keyword>
<keyword evidence="2" id="KW-0813">Transport</keyword>
<evidence type="ECO:0000256" key="1">
    <source>
        <dbReference type="ARBA" id="ARBA00004127"/>
    </source>
</evidence>
<evidence type="ECO:0000256" key="3">
    <source>
        <dbReference type="ARBA" id="ARBA00022449"/>
    </source>
</evidence>
<keyword evidence="7" id="KW-0677">Repeat</keyword>
<evidence type="ECO:0000313" key="15">
    <source>
        <dbReference type="WBParaSite" id="nRc.2.0.1.t47094-RA"/>
    </source>
</evidence>
<dbReference type="GO" id="GO:0012505">
    <property type="term" value="C:endomembrane system"/>
    <property type="evidence" value="ECO:0007669"/>
    <property type="project" value="UniProtKB-SubCell"/>
</dbReference>
<sequence length="478" mass="54734">MTSPLDLSTAVTPFLQFLEQSCNEGLIVPLWRPVHGYSTGEMYLRAFVYFFALLYLFLGVSIVADRFMAAIETITSQEKEILVKRKNGEKVAITIRVWNETVSNLTLMALGSSAPEILLSIIEVCHKDFRAGDLGPNTIVGSAAFNLLIIIAICIVAVPNDEIRRQRYLRVFLVTATWSIFAYIWLYLIISVFSVGVIEIWEAFLTFLFFPITVITAYVADRKLIDYRFLTKRYRRSTKNTDGIILDLKPDELQPCMLEKAIQEADDDSKTPNLTSKELKEYEETRKQFGEILKKLKVENPNADSQFLQREAEYHMMMKARKSRAFYRIQNGQKICGGGNFIKKRLIKQREGSMKRKNSPKCMDLESATPACKIYFNPPYYTVMENEGFLEVTVTCEGQLPDDSCLKVDYFTIDGTAQAESDYVAVSGCLVFLSSDVQRHKRIKVAIIDDDIFEEDEHFYVCLSNPRIEYDQTSPKNQ</sequence>
<dbReference type="SMART" id="SM00237">
    <property type="entry name" value="Calx_beta"/>
    <property type="match status" value="1"/>
</dbReference>
<comment type="subcellular location">
    <subcellularLocation>
        <location evidence="1">Endomembrane system</location>
        <topology evidence="1">Multi-pass membrane protein</topology>
    </subcellularLocation>
</comment>
<keyword evidence="9 12" id="KW-1133">Transmembrane helix</keyword>
<evidence type="ECO:0000256" key="2">
    <source>
        <dbReference type="ARBA" id="ARBA00022448"/>
    </source>
</evidence>
<protein>
    <submittedName>
        <fullName evidence="15">Calx-beta domain-containing protein</fullName>
    </submittedName>
</protein>
<keyword evidence="4" id="KW-0109">Calcium transport</keyword>
<dbReference type="InterPro" id="IPR051171">
    <property type="entry name" value="CaCA"/>
</dbReference>
<proteinExistence type="predicted"/>
<feature type="transmembrane region" description="Helical" evidence="12">
    <location>
        <begin position="171"/>
        <end position="194"/>
    </location>
</feature>
<feature type="transmembrane region" description="Helical" evidence="12">
    <location>
        <begin position="42"/>
        <end position="64"/>
    </location>
</feature>
<dbReference type="InterPro" id="IPR044880">
    <property type="entry name" value="NCX_ion-bd_dom_sf"/>
</dbReference>
<evidence type="ECO:0000256" key="6">
    <source>
        <dbReference type="ARBA" id="ARBA00022729"/>
    </source>
</evidence>
<keyword evidence="10" id="KW-0406">Ion transport</keyword>
<dbReference type="InterPro" id="IPR038081">
    <property type="entry name" value="CalX-like_sf"/>
</dbReference>
<dbReference type="InterPro" id="IPR032452">
    <property type="entry name" value="Na_Ca_Ex_C-exten"/>
</dbReference>
<accession>A0A915L7T3</accession>
<evidence type="ECO:0000256" key="7">
    <source>
        <dbReference type="ARBA" id="ARBA00022737"/>
    </source>
</evidence>
<evidence type="ECO:0000256" key="4">
    <source>
        <dbReference type="ARBA" id="ARBA00022568"/>
    </source>
</evidence>
<dbReference type="AlphaFoldDB" id="A0A915L7T3"/>
<dbReference type="Proteomes" id="UP000887565">
    <property type="component" value="Unplaced"/>
</dbReference>
<evidence type="ECO:0000256" key="11">
    <source>
        <dbReference type="ARBA" id="ARBA00023136"/>
    </source>
</evidence>
<evidence type="ECO:0000256" key="12">
    <source>
        <dbReference type="SAM" id="Phobius"/>
    </source>
</evidence>
<dbReference type="Gene3D" id="2.60.40.2030">
    <property type="match status" value="1"/>
</dbReference>
<dbReference type="PANTHER" id="PTHR11878">
    <property type="entry name" value="SODIUM/CALCIUM EXCHANGER"/>
    <property type="match status" value="1"/>
</dbReference>
<evidence type="ECO:0000259" key="13">
    <source>
        <dbReference type="SMART" id="SM00237"/>
    </source>
</evidence>
<dbReference type="Pfam" id="PF01699">
    <property type="entry name" value="Na_Ca_ex"/>
    <property type="match status" value="1"/>
</dbReference>
<organism evidence="14 15">
    <name type="scientific">Romanomermis culicivorax</name>
    <name type="common">Nematode worm</name>
    <dbReference type="NCBI Taxonomy" id="13658"/>
    <lineage>
        <taxon>Eukaryota</taxon>
        <taxon>Metazoa</taxon>
        <taxon>Ecdysozoa</taxon>
        <taxon>Nematoda</taxon>
        <taxon>Enoplea</taxon>
        <taxon>Dorylaimia</taxon>
        <taxon>Mermithida</taxon>
        <taxon>Mermithoidea</taxon>
        <taxon>Mermithidae</taxon>
        <taxon>Romanomermis</taxon>
    </lineage>
</organism>
<evidence type="ECO:0000313" key="14">
    <source>
        <dbReference type="Proteomes" id="UP000887565"/>
    </source>
</evidence>
<dbReference type="GO" id="GO:0030424">
    <property type="term" value="C:axon"/>
    <property type="evidence" value="ECO:0007669"/>
    <property type="project" value="TreeGrafter"/>
</dbReference>